<gene>
    <name evidence="1" type="ORF">O6H91_20G042300</name>
</gene>
<comment type="caution">
    <text evidence="1">The sequence shown here is derived from an EMBL/GenBank/DDBJ whole genome shotgun (WGS) entry which is preliminary data.</text>
</comment>
<protein>
    <submittedName>
        <fullName evidence="1">Uncharacterized protein</fullName>
    </submittedName>
</protein>
<evidence type="ECO:0000313" key="1">
    <source>
        <dbReference type="EMBL" id="KAJ7519511.1"/>
    </source>
</evidence>
<reference evidence="2" key="1">
    <citation type="journal article" date="2024" name="Proc. Natl. Acad. Sci. U.S.A.">
        <title>Extraordinary preservation of gene collinearity over three hundred million years revealed in homosporous lycophytes.</title>
        <authorList>
            <person name="Li C."/>
            <person name="Wickell D."/>
            <person name="Kuo L.Y."/>
            <person name="Chen X."/>
            <person name="Nie B."/>
            <person name="Liao X."/>
            <person name="Peng D."/>
            <person name="Ji J."/>
            <person name="Jenkins J."/>
            <person name="Williams M."/>
            <person name="Shu S."/>
            <person name="Plott C."/>
            <person name="Barry K."/>
            <person name="Rajasekar S."/>
            <person name="Grimwood J."/>
            <person name="Han X."/>
            <person name="Sun S."/>
            <person name="Hou Z."/>
            <person name="He W."/>
            <person name="Dai G."/>
            <person name="Sun C."/>
            <person name="Schmutz J."/>
            <person name="Leebens-Mack J.H."/>
            <person name="Li F.W."/>
            <person name="Wang L."/>
        </authorList>
    </citation>
    <scope>NUCLEOTIDE SEQUENCE [LARGE SCALE GENOMIC DNA]</scope>
    <source>
        <strain evidence="2">cv. PW_Plant_1</strain>
    </source>
</reference>
<name>A0ACC2APX2_DIPCM</name>
<accession>A0ACC2APX2</accession>
<sequence length="426" mass="48178">MAQKYGEYSSSTETKFMHADPVHLKGEAKETIPTSGSTTQSHFCGLFESRTLSWFLLCPCMQRRTKEEFKDVEKDRIVDSSSTSLEGSSLSHAQPRISADAFFEPPEISGSVTLNFAEITKITNNFSNSHIIGHGGFGVVYKGQLRDGRVVAIKRGKKEARESRVDKEFQNELTMLSSVEHINLVRLIGFFENERERILLVEYVSNGNLREHLDGQYGVTLDLATRLDIAIDVAHALTYLHMYADKPIIHRDIKSSNILLTDTFRAKVADFGFSRTGPTEGEETHISTKVKGTAGYLDPEYLQTYHITPKSDVYSYGVLLVEIISGRRPIEVVRPSRERITIRWAYDKMIEGKVVEILDSKLELTRAASIVTERITELAFQCLAPTKKDRPTMQEVDTVLWNIRKHHQNSSQAPSPRVSSHDLRAR</sequence>
<keyword evidence="2" id="KW-1185">Reference proteome</keyword>
<evidence type="ECO:0000313" key="2">
    <source>
        <dbReference type="Proteomes" id="UP001162992"/>
    </source>
</evidence>
<dbReference type="Proteomes" id="UP001162992">
    <property type="component" value="Chromosome 20"/>
</dbReference>
<proteinExistence type="predicted"/>
<dbReference type="EMBL" id="CM055111">
    <property type="protein sequence ID" value="KAJ7519511.1"/>
    <property type="molecule type" value="Genomic_DNA"/>
</dbReference>
<organism evidence="1 2">
    <name type="scientific">Diphasiastrum complanatum</name>
    <name type="common">Issler's clubmoss</name>
    <name type="synonym">Lycopodium complanatum</name>
    <dbReference type="NCBI Taxonomy" id="34168"/>
    <lineage>
        <taxon>Eukaryota</taxon>
        <taxon>Viridiplantae</taxon>
        <taxon>Streptophyta</taxon>
        <taxon>Embryophyta</taxon>
        <taxon>Tracheophyta</taxon>
        <taxon>Lycopodiopsida</taxon>
        <taxon>Lycopodiales</taxon>
        <taxon>Lycopodiaceae</taxon>
        <taxon>Lycopodioideae</taxon>
        <taxon>Diphasiastrum</taxon>
    </lineage>
</organism>